<organism evidence="2 3">
    <name type="scientific">Ruminiclostridium papyrosolvens DSM 2782</name>
    <dbReference type="NCBI Taxonomy" id="588581"/>
    <lineage>
        <taxon>Bacteria</taxon>
        <taxon>Bacillati</taxon>
        <taxon>Bacillota</taxon>
        <taxon>Clostridia</taxon>
        <taxon>Eubacteriales</taxon>
        <taxon>Oscillospiraceae</taxon>
        <taxon>Ruminiclostridium</taxon>
    </lineage>
</organism>
<evidence type="ECO:0000313" key="3">
    <source>
        <dbReference type="Proteomes" id="UP000003860"/>
    </source>
</evidence>
<dbReference type="Proteomes" id="UP000003860">
    <property type="component" value="Unassembled WGS sequence"/>
</dbReference>
<feature type="transmembrane region" description="Helical" evidence="1">
    <location>
        <begin position="35"/>
        <end position="54"/>
    </location>
</feature>
<keyword evidence="3" id="KW-1185">Reference proteome</keyword>
<keyword evidence="1" id="KW-1133">Transmembrane helix</keyword>
<comment type="caution">
    <text evidence="2">The sequence shown here is derived from an EMBL/GenBank/DDBJ whole genome shotgun (WGS) entry which is preliminary data.</text>
</comment>
<accession>F1TD07</accession>
<reference evidence="2" key="1">
    <citation type="submission" date="2009-07" db="EMBL/GenBank/DDBJ databases">
        <authorList>
            <consortium name="US DOE Joint Genome Institute (JGI-PGF)"/>
            <person name="Lucas S."/>
            <person name="Copeland A."/>
            <person name="Lapidus A."/>
            <person name="Glavina del Rio T."/>
            <person name="Tice H."/>
            <person name="Bruce D."/>
            <person name="Goodwin L."/>
            <person name="Pitluck S."/>
            <person name="Larimer F."/>
            <person name="Land M.L."/>
            <person name="Mouttaki H."/>
            <person name="He Z."/>
            <person name="Zhou J."/>
            <person name="Hemme C.L."/>
        </authorList>
    </citation>
    <scope>NUCLEOTIDE SEQUENCE [LARGE SCALE GENOMIC DNA]</scope>
    <source>
        <strain evidence="2">DSM 2782</strain>
    </source>
</reference>
<evidence type="ECO:0000313" key="2">
    <source>
        <dbReference type="EMBL" id="EGD47874.1"/>
    </source>
</evidence>
<name>F1TD07_9FIRM</name>
<keyword evidence="1" id="KW-0812">Transmembrane</keyword>
<keyword evidence="1" id="KW-0472">Membrane</keyword>
<sequence>MTLKVIAGTIWDTLCVTFSYIKVNRKEVKNMKKKIYVTILLLLSAFAAIFVWSYTPKPISLEYQAVQYSAEDNSYTKDIKIKVKGKLYNGIFSKPVYKGVIAIDGYDFTKKYELIPIIFHPKISNGIGSLTYTTVINGKPVLEMLGSIRITDNFKSIYIEVCNPKDKGTVISAPAKTLQDALKISHIFNGASTDNPEKSSQITAKINLSLGNQ</sequence>
<dbReference type="STRING" id="588581.Cpap_2278"/>
<reference evidence="2" key="2">
    <citation type="submission" date="2011-01" db="EMBL/GenBank/DDBJ databases">
        <title>The Non-contiguous Finished genome of Clostridium papyrosolvens.</title>
        <authorList>
            <person name="Lucas S."/>
            <person name="Copeland A."/>
            <person name="Lapidus A."/>
            <person name="Cheng J.-F."/>
            <person name="Goodwin L."/>
            <person name="Pitluck S."/>
            <person name="Misra M."/>
            <person name="Chertkov O."/>
            <person name="Detter J.C."/>
            <person name="Han C."/>
            <person name="Tapia R."/>
            <person name="Land M."/>
            <person name="Hauser L."/>
            <person name="Kyrpides N."/>
            <person name="Ivanova N."/>
            <person name="Pagani I."/>
            <person name="Mouttaki H."/>
            <person name="He Z."/>
            <person name="Zhou J."/>
            <person name="Hemme C.L."/>
            <person name="Woyke T."/>
        </authorList>
    </citation>
    <scope>NUCLEOTIDE SEQUENCE [LARGE SCALE GENOMIC DNA]</scope>
    <source>
        <strain evidence="2">DSM 2782</strain>
    </source>
</reference>
<evidence type="ECO:0000256" key="1">
    <source>
        <dbReference type="SAM" id="Phobius"/>
    </source>
</evidence>
<gene>
    <name evidence="2" type="ORF">Cpap_2278</name>
</gene>
<protein>
    <submittedName>
        <fullName evidence="2">Uncharacterized protein</fullName>
    </submittedName>
</protein>
<proteinExistence type="predicted"/>
<dbReference type="EMBL" id="ACXX02000006">
    <property type="protein sequence ID" value="EGD47874.1"/>
    <property type="molecule type" value="Genomic_DNA"/>
</dbReference>
<dbReference type="AlphaFoldDB" id="F1TD07"/>
<dbReference type="eggNOG" id="ENOG5033KF6">
    <property type="taxonomic scope" value="Bacteria"/>
</dbReference>